<evidence type="ECO:0000259" key="1">
    <source>
        <dbReference type="Pfam" id="PF07596"/>
    </source>
</evidence>
<evidence type="ECO:0000313" key="2">
    <source>
        <dbReference type="EMBL" id="QDU75839.1"/>
    </source>
</evidence>
<dbReference type="PANTHER" id="PTHR30093:SF2">
    <property type="entry name" value="TYPE II SECRETION SYSTEM PROTEIN H"/>
    <property type="match status" value="1"/>
</dbReference>
<keyword evidence="3" id="KW-1185">Reference proteome</keyword>
<dbReference type="AlphaFoldDB" id="A0A518C9E0"/>
<dbReference type="NCBIfam" id="TIGR04294">
    <property type="entry name" value="pre_pil_HX9DG"/>
    <property type="match status" value="1"/>
</dbReference>
<dbReference type="KEGG" id="bvo:Pan97_28810"/>
<gene>
    <name evidence="2" type="ORF">Pan97_28810</name>
</gene>
<accession>A0A518C9E0</accession>
<dbReference type="EMBL" id="CP036289">
    <property type="protein sequence ID" value="QDU75839.1"/>
    <property type="molecule type" value="Genomic_DNA"/>
</dbReference>
<dbReference type="Pfam" id="PF07596">
    <property type="entry name" value="SBP_bac_10"/>
    <property type="match status" value="1"/>
</dbReference>
<dbReference type="InterPro" id="IPR027558">
    <property type="entry name" value="Pre_pil_HX9DG_C"/>
</dbReference>
<organism evidence="2 3">
    <name type="scientific">Bremerella volcania</name>
    <dbReference type="NCBI Taxonomy" id="2527984"/>
    <lineage>
        <taxon>Bacteria</taxon>
        <taxon>Pseudomonadati</taxon>
        <taxon>Planctomycetota</taxon>
        <taxon>Planctomycetia</taxon>
        <taxon>Pirellulales</taxon>
        <taxon>Pirellulaceae</taxon>
        <taxon>Bremerella</taxon>
    </lineage>
</organism>
<sequence>MVSSGNALNHLVTTPLATFRCPSDTGAPVAFPQQAFFRLNGSNDVAVSNYVANNGSYAHNNIAHKFFAADTSQYNRSGSMFGLDEAYAMRDVTDGLSNTILLGERSWELSGPTGVLKCDASNVFGTRGSNSAGMGNGKLQQGFANDTVSINSIAKNFKADNCQAGFSSLHPGGAQFLLGDGSVRFIAETVEHSPRNQQHDNTVFENLLHRADGNVISGDF</sequence>
<feature type="domain" description="DUF1559" evidence="1">
    <location>
        <begin position="15"/>
        <end position="191"/>
    </location>
</feature>
<dbReference type="InterPro" id="IPR011453">
    <property type="entry name" value="DUF1559"/>
</dbReference>
<name>A0A518C9E0_9BACT</name>
<protein>
    <recommendedName>
        <fullName evidence="1">DUF1559 domain-containing protein</fullName>
    </recommendedName>
</protein>
<dbReference type="PANTHER" id="PTHR30093">
    <property type="entry name" value="GENERAL SECRETION PATHWAY PROTEIN G"/>
    <property type="match status" value="1"/>
</dbReference>
<reference evidence="3" key="1">
    <citation type="submission" date="2019-02" db="EMBL/GenBank/DDBJ databases">
        <title>Deep-cultivation of Planctomycetes and their phenomic and genomic characterization uncovers novel biology.</title>
        <authorList>
            <person name="Wiegand S."/>
            <person name="Jogler M."/>
            <person name="Boedeker C."/>
            <person name="Pinto D."/>
            <person name="Vollmers J."/>
            <person name="Rivas-Marin E."/>
            <person name="Kohn T."/>
            <person name="Peeters S.H."/>
            <person name="Heuer A."/>
            <person name="Rast P."/>
            <person name="Oberbeckmann S."/>
            <person name="Bunk B."/>
            <person name="Jeske O."/>
            <person name="Meyerdierks A."/>
            <person name="Storesund J.E."/>
            <person name="Kallscheuer N."/>
            <person name="Luecker S."/>
            <person name="Lage O.M."/>
            <person name="Pohl T."/>
            <person name="Merkel B.J."/>
            <person name="Hornburger P."/>
            <person name="Mueller R.-W."/>
            <person name="Bruemmer F."/>
            <person name="Labrenz M."/>
            <person name="Spormann A.M."/>
            <person name="Op den Camp H."/>
            <person name="Overmann J."/>
            <person name="Amann R."/>
            <person name="Jetten M.S.M."/>
            <person name="Mascher T."/>
            <person name="Medema M.H."/>
            <person name="Devos D.P."/>
            <person name="Kaster A.-K."/>
            <person name="Ovreas L."/>
            <person name="Rohde M."/>
            <person name="Galperin M.Y."/>
            <person name="Jogler C."/>
        </authorList>
    </citation>
    <scope>NUCLEOTIDE SEQUENCE [LARGE SCALE GENOMIC DNA]</scope>
    <source>
        <strain evidence="3">Pan97</strain>
    </source>
</reference>
<evidence type="ECO:0000313" key="3">
    <source>
        <dbReference type="Proteomes" id="UP000318626"/>
    </source>
</evidence>
<proteinExistence type="predicted"/>
<dbReference type="Proteomes" id="UP000318626">
    <property type="component" value="Chromosome"/>
</dbReference>